<accession>A0A5J4FYZ6</accession>
<evidence type="ECO:0000256" key="3">
    <source>
        <dbReference type="ARBA" id="ARBA00022692"/>
    </source>
</evidence>
<evidence type="ECO:0000256" key="2">
    <source>
        <dbReference type="ARBA" id="ARBA00022475"/>
    </source>
</evidence>
<feature type="transmembrane region" description="Helical" evidence="6">
    <location>
        <begin position="225"/>
        <end position="243"/>
    </location>
</feature>
<name>A0A5J4FYZ6_9FLAO</name>
<dbReference type="PANTHER" id="PTHR30250:SF30">
    <property type="entry name" value="LIPID III FLIPPASE"/>
    <property type="match status" value="1"/>
</dbReference>
<evidence type="ECO:0000256" key="1">
    <source>
        <dbReference type="ARBA" id="ARBA00004651"/>
    </source>
</evidence>
<feature type="transmembrane region" description="Helical" evidence="6">
    <location>
        <begin position="183"/>
        <end position="204"/>
    </location>
</feature>
<evidence type="ECO:0000313" key="7">
    <source>
        <dbReference type="EMBL" id="GEQ87313.1"/>
    </source>
</evidence>
<comment type="subcellular location">
    <subcellularLocation>
        <location evidence="1">Cell membrane</location>
        <topology evidence="1">Multi-pass membrane protein</topology>
    </subcellularLocation>
</comment>
<dbReference type="Pfam" id="PF01943">
    <property type="entry name" value="Polysacc_synt"/>
    <property type="match status" value="1"/>
</dbReference>
<keyword evidence="8" id="KW-1185">Reference proteome</keyword>
<evidence type="ECO:0000313" key="8">
    <source>
        <dbReference type="Proteomes" id="UP000326994"/>
    </source>
</evidence>
<feature type="transmembrane region" description="Helical" evidence="6">
    <location>
        <begin position="344"/>
        <end position="364"/>
    </location>
</feature>
<dbReference type="GO" id="GO:0005886">
    <property type="term" value="C:plasma membrane"/>
    <property type="evidence" value="ECO:0007669"/>
    <property type="project" value="UniProtKB-SubCell"/>
</dbReference>
<feature type="transmembrane region" description="Helical" evidence="6">
    <location>
        <begin position="122"/>
        <end position="140"/>
    </location>
</feature>
<evidence type="ECO:0000256" key="6">
    <source>
        <dbReference type="SAM" id="Phobius"/>
    </source>
</evidence>
<dbReference type="RefSeq" id="WP_151895231.1">
    <property type="nucleotide sequence ID" value="NZ_BKCF01000007.1"/>
</dbReference>
<feature type="transmembrane region" description="Helical" evidence="6">
    <location>
        <begin position="399"/>
        <end position="417"/>
    </location>
</feature>
<feature type="transmembrane region" description="Helical" evidence="6">
    <location>
        <begin position="304"/>
        <end position="324"/>
    </location>
</feature>
<sequence length="435" mass="49806">MKIPDSIKSNLLLKITSVNAPIIIVRQVFSLFIRRVVAENFGEVGIDIIGQLRSIQQGILSLTSFGFFNGIVKYVAEHKEDQEKLNGLFSTAFVFWMFSSSIVAIALAIFSKPLSEYFFETTDYASVLIVIGCVAPMIGLQRLYNGIVNGLTEYKRFAKVDIVTYLISAILLLYFAWNNHFEFALYSIAITPALQLIIMLYVFFKTFKNYIDYKQISFRTPFKNVLLAFTLISFMSTVVLSFVEVEIRNMIRTNISQTESGLWSGMLDLSKNYMAFSSLLFTMYVIPKFATIKTKFLFFKEVGSIYKTLLPLFGAGMLLIYFLRHFIIDLIFPGFDGMAPLFKWQLMGDFIRLASIILATQFLAKKMVRNFIFSEVISTILFFGLSYYLVPIYGVEGVVIAHFIRYIIYFIVVLLLLQRAFNKNLMGDGEETKND</sequence>
<proteinExistence type="predicted"/>
<dbReference type="InterPro" id="IPR002797">
    <property type="entry name" value="Polysacc_synth"/>
</dbReference>
<dbReference type="OrthoDB" id="9769862at2"/>
<dbReference type="PANTHER" id="PTHR30250">
    <property type="entry name" value="PST FAMILY PREDICTED COLANIC ACID TRANSPORTER"/>
    <property type="match status" value="1"/>
</dbReference>
<keyword evidence="5 6" id="KW-0472">Membrane</keyword>
<keyword evidence="2" id="KW-1003">Cell membrane</keyword>
<keyword evidence="4 6" id="KW-1133">Transmembrane helix</keyword>
<dbReference type="CDD" id="cd13125">
    <property type="entry name" value="MATE_like_10"/>
    <property type="match status" value="1"/>
</dbReference>
<feature type="transmembrane region" description="Helical" evidence="6">
    <location>
        <begin position="160"/>
        <end position="177"/>
    </location>
</feature>
<dbReference type="InterPro" id="IPR050833">
    <property type="entry name" value="Poly_Biosynth_Transport"/>
</dbReference>
<protein>
    <submittedName>
        <fullName evidence="7">LPS biosynthesis protein</fullName>
    </submittedName>
</protein>
<comment type="caution">
    <text evidence="7">The sequence shown here is derived from an EMBL/GenBank/DDBJ whole genome shotgun (WGS) entry which is preliminary data.</text>
</comment>
<dbReference type="Proteomes" id="UP000326994">
    <property type="component" value="Unassembled WGS sequence"/>
</dbReference>
<evidence type="ECO:0000256" key="5">
    <source>
        <dbReference type="ARBA" id="ARBA00023136"/>
    </source>
</evidence>
<dbReference type="EMBL" id="BKCF01000007">
    <property type="protein sequence ID" value="GEQ87313.1"/>
    <property type="molecule type" value="Genomic_DNA"/>
</dbReference>
<gene>
    <name evidence="7" type="primary">wzxE</name>
    <name evidence="7" type="ORF">ULMS_28210</name>
</gene>
<reference evidence="7 8" key="1">
    <citation type="submission" date="2019-08" db="EMBL/GenBank/DDBJ databases">
        <title>Ulvibacter marinistellae sp. nov., isolated from a starfish, Patiria pectinifera.</title>
        <authorList>
            <person name="Kawano K."/>
            <person name="Ushijima N."/>
            <person name="Kihara M."/>
            <person name="Itoh H."/>
        </authorList>
    </citation>
    <scope>NUCLEOTIDE SEQUENCE [LARGE SCALE GENOMIC DNA]</scope>
    <source>
        <strain evidence="7 8">KK4</strain>
    </source>
</reference>
<dbReference type="GO" id="GO:0009246">
    <property type="term" value="P:enterobacterial common antigen biosynthetic process"/>
    <property type="evidence" value="ECO:0007669"/>
    <property type="project" value="InterPro"/>
</dbReference>
<organism evidence="7 8">
    <name type="scientific">Patiriisocius marinistellae</name>
    <dbReference type="NCBI Taxonomy" id="2494560"/>
    <lineage>
        <taxon>Bacteria</taxon>
        <taxon>Pseudomonadati</taxon>
        <taxon>Bacteroidota</taxon>
        <taxon>Flavobacteriia</taxon>
        <taxon>Flavobacteriales</taxon>
        <taxon>Flavobacteriaceae</taxon>
        <taxon>Patiriisocius</taxon>
    </lineage>
</organism>
<dbReference type="InterPro" id="IPR044550">
    <property type="entry name" value="WzxE"/>
</dbReference>
<dbReference type="AlphaFoldDB" id="A0A5J4FYZ6"/>
<feature type="transmembrane region" description="Helical" evidence="6">
    <location>
        <begin position="88"/>
        <end position="110"/>
    </location>
</feature>
<keyword evidence="3 6" id="KW-0812">Transmembrane</keyword>
<evidence type="ECO:0000256" key="4">
    <source>
        <dbReference type="ARBA" id="ARBA00022989"/>
    </source>
</evidence>
<feature type="transmembrane region" description="Helical" evidence="6">
    <location>
        <begin position="273"/>
        <end position="292"/>
    </location>
</feature>
<feature type="transmembrane region" description="Helical" evidence="6">
    <location>
        <begin position="371"/>
        <end position="393"/>
    </location>
</feature>